<name>A0ABR1P7G1_DIAER</name>
<feature type="compositionally biased region" description="Polar residues" evidence="1">
    <location>
        <begin position="254"/>
        <end position="263"/>
    </location>
</feature>
<feature type="region of interest" description="Disordered" evidence="1">
    <location>
        <begin position="1"/>
        <end position="26"/>
    </location>
</feature>
<evidence type="ECO:0000313" key="4">
    <source>
        <dbReference type="Proteomes" id="UP001430848"/>
    </source>
</evidence>
<gene>
    <name evidence="3" type="ORF">SLS63_006773</name>
</gene>
<dbReference type="Pfam" id="PF26639">
    <property type="entry name" value="Het-6_barrel"/>
    <property type="match status" value="1"/>
</dbReference>
<comment type="caution">
    <text evidence="3">The sequence shown here is derived from an EMBL/GenBank/DDBJ whole genome shotgun (WGS) entry which is preliminary data.</text>
</comment>
<accession>A0ABR1P7G1</accession>
<dbReference type="InterPro" id="IPR052895">
    <property type="entry name" value="HetReg/Transcr_Mod"/>
</dbReference>
<organism evidence="3 4">
    <name type="scientific">Diaporthe eres</name>
    <name type="common">Phomopsis oblonga</name>
    <dbReference type="NCBI Taxonomy" id="83184"/>
    <lineage>
        <taxon>Eukaryota</taxon>
        <taxon>Fungi</taxon>
        <taxon>Dikarya</taxon>
        <taxon>Ascomycota</taxon>
        <taxon>Pezizomycotina</taxon>
        <taxon>Sordariomycetes</taxon>
        <taxon>Sordariomycetidae</taxon>
        <taxon>Diaporthales</taxon>
        <taxon>Diaporthaceae</taxon>
        <taxon>Diaporthe</taxon>
        <taxon>Diaporthe eres species complex</taxon>
    </lineage>
</organism>
<reference evidence="3 4" key="1">
    <citation type="submission" date="2024-02" db="EMBL/GenBank/DDBJ databases">
        <title>De novo assembly and annotation of 12 fungi associated with fruit tree decline syndrome in Ontario, Canada.</title>
        <authorList>
            <person name="Sulman M."/>
            <person name="Ellouze W."/>
            <person name="Ilyukhin E."/>
        </authorList>
    </citation>
    <scope>NUCLEOTIDE SEQUENCE [LARGE SCALE GENOMIC DNA]</scope>
    <source>
        <strain evidence="3 4">M169</strain>
    </source>
</reference>
<dbReference type="PANTHER" id="PTHR24148">
    <property type="entry name" value="ANKYRIN REPEAT DOMAIN-CONTAINING PROTEIN 39 HOMOLOG-RELATED"/>
    <property type="match status" value="1"/>
</dbReference>
<dbReference type="PANTHER" id="PTHR24148:SF79">
    <property type="entry name" value="HETEROKARYON INCOMPATIBILITY DOMAIN-CONTAINING PROTEIN"/>
    <property type="match status" value="1"/>
</dbReference>
<dbReference type="Pfam" id="PF06985">
    <property type="entry name" value="HET"/>
    <property type="match status" value="1"/>
</dbReference>
<evidence type="ECO:0000256" key="1">
    <source>
        <dbReference type="SAM" id="MobiDB-lite"/>
    </source>
</evidence>
<dbReference type="Proteomes" id="UP001430848">
    <property type="component" value="Unassembled WGS sequence"/>
</dbReference>
<sequence length="669" mass="74843">MLASRSSSAPSGGSLRKQTPPLSRGLSSKSRYFWIDAICVDQSNVLERNAQVSIMGDVFRAAQSVTVWLGPEDQYTADALAAIESISPLMALTASNSSSEAKRAWDNISYTDFFDDSWYSRISEATGLQGSVTHRQWLGLLALLSRPWFQRAWVVQELALARQATVVCGEQMVHWTRLAATLTFIHAKRWYHHLCTEKMRHIASLRDDPGMYSDFLASRTEFPTGTFSLMRTRKILRHNAVKRSHGSRGEPGPQAQSDTTSPGSLLPKEMVSSDTLSLSENPWEPKPGTVSLDTLMQVHRDKLATDPRDKVYAFVGLANTKTLTCGAPLTSVRPDYELPVQDVYTRLMAQLLLAHGALHLLSHVQDPSLTKLEGLPSWVPDFSVQLAPYPLRFRGAVSWSACGNARWQPPSSDEDMKRGILRVQGSRIGVVEKTALLQNEAECSAEYWATIVNLALGLAEKYPQLPNWTTVQAKPQSRLEALWRTLITDLYSRQHPAPDYCGKLFMEYILNLQIRHTLAPWSDVDFMPHQSHTHADNIQPGWHDLLRSEPEGLAVYKKRMSSIMENIFQGTYSPMNLAELQHDLDIASGSSRRLFRTDNGLLGTGMKSVAKEDEVWVLAGSKLPMLVRKRPAAMYDNEFRLVGEAYVHGIMHWEGGGNDLPGMQDIVLT</sequence>
<evidence type="ECO:0000313" key="3">
    <source>
        <dbReference type="EMBL" id="KAK7728325.1"/>
    </source>
</evidence>
<dbReference type="EMBL" id="JAKNSF020000034">
    <property type="protein sequence ID" value="KAK7728325.1"/>
    <property type="molecule type" value="Genomic_DNA"/>
</dbReference>
<feature type="domain" description="Heterokaryon incompatibility" evidence="2">
    <location>
        <begin position="28"/>
        <end position="157"/>
    </location>
</feature>
<dbReference type="InterPro" id="IPR010730">
    <property type="entry name" value="HET"/>
</dbReference>
<keyword evidence="4" id="KW-1185">Reference proteome</keyword>
<protein>
    <recommendedName>
        <fullName evidence="2">Heterokaryon incompatibility domain-containing protein</fullName>
    </recommendedName>
</protein>
<feature type="compositionally biased region" description="Low complexity" evidence="1">
    <location>
        <begin position="1"/>
        <end position="16"/>
    </location>
</feature>
<evidence type="ECO:0000259" key="2">
    <source>
        <dbReference type="Pfam" id="PF06985"/>
    </source>
</evidence>
<feature type="region of interest" description="Disordered" evidence="1">
    <location>
        <begin position="240"/>
        <end position="271"/>
    </location>
</feature>
<proteinExistence type="predicted"/>